<dbReference type="GO" id="GO:0046872">
    <property type="term" value="F:metal ion binding"/>
    <property type="evidence" value="ECO:0007669"/>
    <property type="project" value="UniProtKB-KW"/>
</dbReference>
<dbReference type="EMBL" id="PPTO01000003">
    <property type="protein sequence ID" value="RDB60236.1"/>
    <property type="molecule type" value="Genomic_DNA"/>
</dbReference>
<dbReference type="InterPro" id="IPR006467">
    <property type="entry name" value="MiaB-like_bact"/>
</dbReference>
<evidence type="ECO:0000256" key="5">
    <source>
        <dbReference type="ARBA" id="ARBA00022723"/>
    </source>
</evidence>
<dbReference type="PROSITE" id="PS51449">
    <property type="entry name" value="MTTASE_N"/>
    <property type="match status" value="1"/>
</dbReference>
<evidence type="ECO:0000259" key="8">
    <source>
        <dbReference type="PROSITE" id="PS51449"/>
    </source>
</evidence>
<feature type="domain" description="MTTase N-terminal" evidence="8">
    <location>
        <begin position="12"/>
        <end position="123"/>
    </location>
</feature>
<dbReference type="InterPro" id="IPR006638">
    <property type="entry name" value="Elp3/MiaA/NifB-like_rSAM"/>
</dbReference>
<dbReference type="SUPFAM" id="SSF102114">
    <property type="entry name" value="Radical SAM enzymes"/>
    <property type="match status" value="1"/>
</dbReference>
<evidence type="ECO:0000256" key="3">
    <source>
        <dbReference type="ARBA" id="ARBA00022679"/>
    </source>
</evidence>
<dbReference type="GO" id="GO:0035597">
    <property type="term" value="F:tRNA-2-methylthio-N(6)-dimethylallyladenosine(37) synthase activity"/>
    <property type="evidence" value="ECO:0007669"/>
    <property type="project" value="TreeGrafter"/>
</dbReference>
<keyword evidence="2" id="KW-0004">4Fe-4S</keyword>
<comment type="caution">
    <text evidence="10">The sequence shown here is derived from an EMBL/GenBank/DDBJ whole genome shotgun (WGS) entry which is preliminary data.</text>
</comment>
<dbReference type="InterPro" id="IPR058240">
    <property type="entry name" value="rSAM_sf"/>
</dbReference>
<sequence length="417" mass="45517">MPLLEQTKNNAAAFHVVNLGCKVNRVESDDFAATLIADGGREVPIEAADFIVVNTCTVTGEAEKKTRKAVRQALRANDFARVVVTGCAAAIDPITYTEMDPRVEVVPKGAMADVLGSQASTSPALAAIRAGEEFPTRVGVKVQDGCNNACTYCIVHVARGRATSRPSEEIIAEVRELARAGVREIVLTGINLGSYREGDMRLADLLRCLMKAVDEEFPADSGLGVVPRVRFRVSSIEPRDVDDDLIELMAASNGRICRHLHLPLQSGSSKVLREMRRPYSAERFLGLVEKLYAAMPQLSLSTDVIVGFPGETEEDFLETCRVAEACHFSKMHIFRYSKRAGTPAAERDDQVLPEVKAERAKRLEAIEERLRADDMRRRCGSRELALVESEGNATTESYHGIDAPAGSAVGDLVECEL</sequence>
<dbReference type="GO" id="GO:0051539">
    <property type="term" value="F:4 iron, 4 sulfur cluster binding"/>
    <property type="evidence" value="ECO:0007669"/>
    <property type="project" value="UniProtKB-KW"/>
</dbReference>
<dbReference type="NCBIfam" id="TIGR00089">
    <property type="entry name" value="MiaB/RimO family radical SAM methylthiotransferase"/>
    <property type="match status" value="1"/>
</dbReference>
<dbReference type="CDD" id="cd01335">
    <property type="entry name" value="Radical_SAM"/>
    <property type="match status" value="1"/>
</dbReference>
<evidence type="ECO:0000256" key="2">
    <source>
        <dbReference type="ARBA" id="ARBA00022485"/>
    </source>
</evidence>
<protein>
    <submittedName>
        <fullName evidence="10">tRNA (N(6)-L-threonylcarbamoyladenosine(37)-C(2))-methylthiotransferase MtaB</fullName>
    </submittedName>
</protein>
<organism evidence="10 11">
    <name type="scientific">Slackia isoflavoniconvertens</name>
    <dbReference type="NCBI Taxonomy" id="572010"/>
    <lineage>
        <taxon>Bacteria</taxon>
        <taxon>Bacillati</taxon>
        <taxon>Actinomycetota</taxon>
        <taxon>Coriobacteriia</taxon>
        <taxon>Eggerthellales</taxon>
        <taxon>Eggerthellaceae</taxon>
        <taxon>Slackia</taxon>
    </lineage>
</organism>
<reference evidence="10 11" key="1">
    <citation type="journal article" date="2018" name="Elife">
        <title>Discovery and characterization of a prevalent human gut bacterial enzyme sufficient for the inactivation of a family of plant toxins.</title>
        <authorList>
            <person name="Koppel N."/>
            <person name="Bisanz J.E."/>
            <person name="Pandelia M.E."/>
            <person name="Turnbaugh P.J."/>
            <person name="Balskus E.P."/>
        </authorList>
    </citation>
    <scope>NUCLEOTIDE SEQUENCE [LARGE SCALE GENOMIC DNA]</scope>
    <source>
        <strain evidence="10 11">OB21 GAM31</strain>
    </source>
</reference>
<feature type="domain" description="Radical SAM core" evidence="9">
    <location>
        <begin position="132"/>
        <end position="373"/>
    </location>
</feature>
<dbReference type="NCBIfam" id="TIGR01579">
    <property type="entry name" value="MiaB-like-C"/>
    <property type="match status" value="1"/>
</dbReference>
<keyword evidence="7" id="KW-0411">Iron-sulfur</keyword>
<dbReference type="Gene3D" id="3.40.50.12160">
    <property type="entry name" value="Methylthiotransferase, N-terminal domain"/>
    <property type="match status" value="1"/>
</dbReference>
<keyword evidence="4" id="KW-0949">S-adenosyl-L-methionine</keyword>
<dbReference type="FunFam" id="3.80.30.20:FF:000001">
    <property type="entry name" value="tRNA-2-methylthio-N(6)-dimethylallyladenosine synthase 2"/>
    <property type="match status" value="1"/>
</dbReference>
<dbReference type="PANTHER" id="PTHR43020:SF2">
    <property type="entry name" value="MITOCHONDRIAL TRNA METHYLTHIOTRANSFERASE CDK5RAP1"/>
    <property type="match status" value="1"/>
</dbReference>
<dbReference type="SFLD" id="SFLDG01082">
    <property type="entry name" value="B12-binding_domain_containing"/>
    <property type="match status" value="1"/>
</dbReference>
<dbReference type="Pfam" id="PF00919">
    <property type="entry name" value="UPF0004"/>
    <property type="match status" value="1"/>
</dbReference>
<dbReference type="PANTHER" id="PTHR43020">
    <property type="entry name" value="CDK5 REGULATORY SUBUNIT-ASSOCIATED PROTEIN 1"/>
    <property type="match status" value="1"/>
</dbReference>
<dbReference type="Proteomes" id="UP000253975">
    <property type="component" value="Unassembled WGS sequence"/>
</dbReference>
<dbReference type="Gene3D" id="3.80.30.20">
    <property type="entry name" value="tm_1862 like domain"/>
    <property type="match status" value="1"/>
</dbReference>
<evidence type="ECO:0000313" key="11">
    <source>
        <dbReference type="Proteomes" id="UP000253975"/>
    </source>
</evidence>
<name>A0A369LPQ8_9ACTN</name>
<dbReference type="InterPro" id="IPR007197">
    <property type="entry name" value="rSAM"/>
</dbReference>
<dbReference type="InterPro" id="IPR005839">
    <property type="entry name" value="Methylthiotransferase"/>
</dbReference>
<evidence type="ECO:0000259" key="9">
    <source>
        <dbReference type="PROSITE" id="PS51918"/>
    </source>
</evidence>
<evidence type="ECO:0000256" key="4">
    <source>
        <dbReference type="ARBA" id="ARBA00022691"/>
    </source>
</evidence>
<dbReference type="Pfam" id="PF04055">
    <property type="entry name" value="Radical_SAM"/>
    <property type="match status" value="1"/>
</dbReference>
<evidence type="ECO:0000256" key="7">
    <source>
        <dbReference type="ARBA" id="ARBA00023014"/>
    </source>
</evidence>
<dbReference type="InterPro" id="IPR038135">
    <property type="entry name" value="Methylthiotransferase_N_sf"/>
</dbReference>
<dbReference type="InterPro" id="IPR013848">
    <property type="entry name" value="Methylthiotransferase_N"/>
</dbReference>
<dbReference type="GO" id="GO:0005829">
    <property type="term" value="C:cytosol"/>
    <property type="evidence" value="ECO:0007669"/>
    <property type="project" value="TreeGrafter"/>
</dbReference>
<dbReference type="SFLD" id="SFLDG01061">
    <property type="entry name" value="methylthiotransferase"/>
    <property type="match status" value="1"/>
</dbReference>
<dbReference type="InterPro" id="IPR020612">
    <property type="entry name" value="Methylthiotransferase_CS"/>
</dbReference>
<accession>A0A369LPQ8</accession>
<dbReference type="AlphaFoldDB" id="A0A369LPQ8"/>
<gene>
    <name evidence="10" type="ORF">C1881_02525</name>
</gene>
<proteinExistence type="predicted"/>
<dbReference type="PROSITE" id="PS51918">
    <property type="entry name" value="RADICAL_SAM"/>
    <property type="match status" value="1"/>
</dbReference>
<keyword evidence="5" id="KW-0479">Metal-binding</keyword>
<dbReference type="SMART" id="SM00729">
    <property type="entry name" value="Elp3"/>
    <property type="match status" value="1"/>
</dbReference>
<keyword evidence="3 10" id="KW-0808">Transferase</keyword>
<evidence type="ECO:0000313" key="10">
    <source>
        <dbReference type="EMBL" id="RDB60236.1"/>
    </source>
</evidence>
<dbReference type="PROSITE" id="PS01278">
    <property type="entry name" value="MTTASE_RADICAL"/>
    <property type="match status" value="1"/>
</dbReference>
<evidence type="ECO:0000256" key="6">
    <source>
        <dbReference type="ARBA" id="ARBA00023004"/>
    </source>
</evidence>
<dbReference type="InterPro" id="IPR023404">
    <property type="entry name" value="rSAM_horseshoe"/>
</dbReference>
<comment type="cofactor">
    <cofactor evidence="1">
        <name>[4Fe-4S] cluster</name>
        <dbReference type="ChEBI" id="CHEBI:49883"/>
    </cofactor>
</comment>
<dbReference type="SFLD" id="SFLDS00029">
    <property type="entry name" value="Radical_SAM"/>
    <property type="match status" value="1"/>
</dbReference>
<keyword evidence="6" id="KW-0408">Iron</keyword>
<evidence type="ECO:0000256" key="1">
    <source>
        <dbReference type="ARBA" id="ARBA00001966"/>
    </source>
</evidence>